<dbReference type="SUPFAM" id="SSF46689">
    <property type="entry name" value="Homeodomain-like"/>
    <property type="match status" value="1"/>
</dbReference>
<evidence type="ECO:0000256" key="2">
    <source>
        <dbReference type="ARBA" id="ARBA00023125"/>
    </source>
</evidence>
<keyword evidence="8" id="KW-1185">Reference proteome</keyword>
<dbReference type="EMBL" id="JABFUC010000003">
    <property type="protein sequence ID" value="MCG6656993.1"/>
    <property type="molecule type" value="Genomic_DNA"/>
</dbReference>
<evidence type="ECO:0000256" key="5">
    <source>
        <dbReference type="SAM" id="MobiDB-lite"/>
    </source>
</evidence>
<dbReference type="PANTHER" id="PTHR30055">
    <property type="entry name" value="HTH-TYPE TRANSCRIPTIONAL REGULATOR RUTR"/>
    <property type="match status" value="1"/>
</dbReference>
<dbReference type="PANTHER" id="PTHR30055:SF234">
    <property type="entry name" value="HTH-TYPE TRANSCRIPTIONAL REGULATOR BETI"/>
    <property type="match status" value="1"/>
</dbReference>
<dbReference type="PRINTS" id="PR00455">
    <property type="entry name" value="HTHTETR"/>
</dbReference>
<comment type="caution">
    <text evidence="7">The sequence shown here is derived from an EMBL/GenBank/DDBJ whole genome shotgun (WGS) entry which is preliminary data.</text>
</comment>
<dbReference type="Gene3D" id="1.10.357.10">
    <property type="entry name" value="Tetracycline Repressor, domain 2"/>
    <property type="match status" value="1"/>
</dbReference>
<accession>A0ABS9P5F4</accession>
<dbReference type="RefSeq" id="WP_238976033.1">
    <property type="nucleotide sequence ID" value="NZ_JABFUC010000003.1"/>
</dbReference>
<evidence type="ECO:0000256" key="4">
    <source>
        <dbReference type="PROSITE-ProRule" id="PRU00335"/>
    </source>
</evidence>
<name>A0ABS9P5F4_9GAMM</name>
<keyword evidence="3" id="KW-0804">Transcription</keyword>
<keyword evidence="2 4" id="KW-0238">DNA-binding</keyword>
<dbReference type="InterPro" id="IPR001647">
    <property type="entry name" value="HTH_TetR"/>
</dbReference>
<proteinExistence type="predicted"/>
<dbReference type="Proteomes" id="UP000814385">
    <property type="component" value="Unassembled WGS sequence"/>
</dbReference>
<sequence length="229" mass="26495">MPNPDSQTLKPRNAVPESARRRPRSQEERRSATIAKLTDAAIEALVALGYAKASTNEICQRAGVSQGALFRHFPTRGDFMTHVADEVRSRLVGDFESRYFSDERLPDDPIERGVRFTREICHSQMAKAWFELVMASRTDETLQDKMSVVLYESRQWIREAALKVFPDMVQDRERFHALVDAVVMIFDMESIYAHLDRDEAAAERRLEFAIGCYRQFFIDQEARRSIDTR</sequence>
<protein>
    <submittedName>
        <fullName evidence="7">TetR/AcrR family transcriptional regulator</fullName>
    </submittedName>
</protein>
<evidence type="ECO:0000256" key="3">
    <source>
        <dbReference type="ARBA" id="ARBA00023163"/>
    </source>
</evidence>
<dbReference type="InterPro" id="IPR050109">
    <property type="entry name" value="HTH-type_TetR-like_transc_reg"/>
</dbReference>
<dbReference type="PROSITE" id="PS50977">
    <property type="entry name" value="HTH_TETR_2"/>
    <property type="match status" value="1"/>
</dbReference>
<feature type="compositionally biased region" description="Polar residues" evidence="5">
    <location>
        <begin position="1"/>
        <end position="10"/>
    </location>
</feature>
<feature type="domain" description="HTH tetR-type" evidence="6">
    <location>
        <begin position="31"/>
        <end position="91"/>
    </location>
</feature>
<evidence type="ECO:0000259" key="6">
    <source>
        <dbReference type="PROSITE" id="PS50977"/>
    </source>
</evidence>
<evidence type="ECO:0000313" key="8">
    <source>
        <dbReference type="Proteomes" id="UP000814385"/>
    </source>
</evidence>
<organism evidence="7 8">
    <name type="scientific">Billgrantia campisalis</name>
    <dbReference type="NCBI Taxonomy" id="74661"/>
    <lineage>
        <taxon>Bacteria</taxon>
        <taxon>Pseudomonadati</taxon>
        <taxon>Pseudomonadota</taxon>
        <taxon>Gammaproteobacteria</taxon>
        <taxon>Oceanospirillales</taxon>
        <taxon>Halomonadaceae</taxon>
        <taxon>Billgrantia</taxon>
    </lineage>
</organism>
<reference evidence="7 8" key="1">
    <citation type="submission" date="2020-05" db="EMBL/GenBank/DDBJ databases">
        <title>Comparative genomic analysis of denitrifying bacteria from Halomonas genus.</title>
        <authorList>
            <person name="Wang L."/>
            <person name="Shao Z."/>
        </authorList>
    </citation>
    <scope>NUCLEOTIDE SEQUENCE [LARGE SCALE GENOMIC DNA]</scope>
    <source>
        <strain evidence="7 8">A4</strain>
    </source>
</reference>
<evidence type="ECO:0000313" key="7">
    <source>
        <dbReference type="EMBL" id="MCG6656993.1"/>
    </source>
</evidence>
<keyword evidence="1" id="KW-0805">Transcription regulation</keyword>
<feature type="compositionally biased region" description="Basic and acidic residues" evidence="5">
    <location>
        <begin position="18"/>
        <end position="31"/>
    </location>
</feature>
<dbReference type="Pfam" id="PF00440">
    <property type="entry name" value="TetR_N"/>
    <property type="match status" value="1"/>
</dbReference>
<gene>
    <name evidence="7" type="ORF">HOP52_04270</name>
</gene>
<evidence type="ECO:0000256" key="1">
    <source>
        <dbReference type="ARBA" id="ARBA00023015"/>
    </source>
</evidence>
<dbReference type="InterPro" id="IPR009057">
    <property type="entry name" value="Homeodomain-like_sf"/>
</dbReference>
<feature type="region of interest" description="Disordered" evidence="5">
    <location>
        <begin position="1"/>
        <end position="32"/>
    </location>
</feature>
<feature type="DNA-binding region" description="H-T-H motif" evidence="4">
    <location>
        <begin position="54"/>
        <end position="73"/>
    </location>
</feature>